<dbReference type="InterPro" id="IPR016032">
    <property type="entry name" value="Sig_transdc_resp-reg_C-effctor"/>
</dbReference>
<name>A0ABR8MF99_9ACTN</name>
<accession>A0ABR8MF99</accession>
<dbReference type="InterPro" id="IPR000792">
    <property type="entry name" value="Tscrpt_reg_LuxR_C"/>
</dbReference>
<feature type="domain" description="HTH luxR-type" evidence="2">
    <location>
        <begin position="132"/>
        <end position="197"/>
    </location>
</feature>
<dbReference type="PANTHER" id="PTHR43214">
    <property type="entry name" value="TWO-COMPONENT RESPONSE REGULATOR"/>
    <property type="match status" value="1"/>
</dbReference>
<dbReference type="Gene3D" id="3.40.50.2300">
    <property type="match status" value="1"/>
</dbReference>
<dbReference type="SUPFAM" id="SSF52172">
    <property type="entry name" value="CheY-like"/>
    <property type="match status" value="1"/>
</dbReference>
<keyword evidence="4" id="KW-1185">Reference proteome</keyword>
<reference evidence="3 4" key="1">
    <citation type="submission" date="2020-09" db="EMBL/GenBank/DDBJ databases">
        <title>novel species in genus Nocardioides.</title>
        <authorList>
            <person name="Zhang G."/>
        </authorList>
    </citation>
    <scope>NUCLEOTIDE SEQUENCE [LARGE SCALE GENOMIC DNA]</scope>
    <source>
        <strain evidence="3 4">19197</strain>
    </source>
</reference>
<proteinExistence type="predicted"/>
<dbReference type="InterPro" id="IPR036388">
    <property type="entry name" value="WH-like_DNA-bd_sf"/>
</dbReference>
<dbReference type="RefSeq" id="WP_191199073.1">
    <property type="nucleotide sequence ID" value="NZ_BAAAPA010000004.1"/>
</dbReference>
<dbReference type="Proteomes" id="UP000649289">
    <property type="component" value="Unassembled WGS sequence"/>
</dbReference>
<dbReference type="PROSITE" id="PS50043">
    <property type="entry name" value="HTH_LUXR_2"/>
    <property type="match status" value="1"/>
</dbReference>
<dbReference type="InterPro" id="IPR039420">
    <property type="entry name" value="WalR-like"/>
</dbReference>
<dbReference type="CDD" id="cd06170">
    <property type="entry name" value="LuxR_C_like"/>
    <property type="match status" value="1"/>
</dbReference>
<evidence type="ECO:0000256" key="1">
    <source>
        <dbReference type="ARBA" id="ARBA00023125"/>
    </source>
</evidence>
<evidence type="ECO:0000313" key="3">
    <source>
        <dbReference type="EMBL" id="MBD3914772.1"/>
    </source>
</evidence>
<dbReference type="SMART" id="SM00421">
    <property type="entry name" value="HTH_LUXR"/>
    <property type="match status" value="1"/>
</dbReference>
<dbReference type="SUPFAM" id="SSF46894">
    <property type="entry name" value="C-terminal effector domain of the bipartite response regulators"/>
    <property type="match status" value="1"/>
</dbReference>
<dbReference type="Pfam" id="PF00196">
    <property type="entry name" value="GerE"/>
    <property type="match status" value="1"/>
</dbReference>
<dbReference type="Gene3D" id="1.10.10.10">
    <property type="entry name" value="Winged helix-like DNA-binding domain superfamily/Winged helix DNA-binding domain"/>
    <property type="match status" value="1"/>
</dbReference>
<protein>
    <submittedName>
        <fullName evidence="3">Response regulator transcription factor</fullName>
    </submittedName>
</protein>
<gene>
    <name evidence="3" type="ORF">IEZ25_09115</name>
</gene>
<evidence type="ECO:0000259" key="2">
    <source>
        <dbReference type="PROSITE" id="PS50043"/>
    </source>
</evidence>
<dbReference type="EMBL" id="JACXYY010000003">
    <property type="protein sequence ID" value="MBD3914772.1"/>
    <property type="molecule type" value="Genomic_DNA"/>
</dbReference>
<evidence type="ECO:0000313" key="4">
    <source>
        <dbReference type="Proteomes" id="UP000649289"/>
    </source>
</evidence>
<dbReference type="InterPro" id="IPR011006">
    <property type="entry name" value="CheY-like_superfamily"/>
</dbReference>
<comment type="caution">
    <text evidence="3">The sequence shown here is derived from an EMBL/GenBank/DDBJ whole genome shotgun (WGS) entry which is preliminary data.</text>
</comment>
<sequence>MTIRIALINHDEVVVLGVATMMARHARDISLTDLRGDFEETVDLVLLDPAGMSDEPKLLAQLLADRRVRHVVALTGDFEPMAADAFFARGYDGYLSTGLSTHELIDSLRAVCDGLRVLAPVPDDDRITEKGWPGREHGLTEREADVLSLIAGGLSNKEIAEQLGITVNSVKSYIRGAYRTIDVDSRTKAVLWSITHGLRTPTVAHGARSGEAGTRAG</sequence>
<dbReference type="PRINTS" id="PR00038">
    <property type="entry name" value="HTHLUXR"/>
</dbReference>
<keyword evidence="1" id="KW-0238">DNA-binding</keyword>
<organism evidence="3 4">
    <name type="scientific">Nocardioides hwasunensis</name>
    <dbReference type="NCBI Taxonomy" id="397258"/>
    <lineage>
        <taxon>Bacteria</taxon>
        <taxon>Bacillati</taxon>
        <taxon>Actinomycetota</taxon>
        <taxon>Actinomycetes</taxon>
        <taxon>Propionibacteriales</taxon>
        <taxon>Nocardioidaceae</taxon>
        <taxon>Nocardioides</taxon>
    </lineage>
</organism>
<dbReference type="PANTHER" id="PTHR43214:SF42">
    <property type="entry name" value="TRANSCRIPTIONAL REGULATORY PROTEIN DESR"/>
    <property type="match status" value="1"/>
</dbReference>